<keyword evidence="2" id="KW-1133">Transmembrane helix</keyword>
<dbReference type="GeneID" id="117646951"/>
<keyword evidence="2" id="KW-0472">Membrane</keyword>
<dbReference type="GO" id="GO:0008017">
    <property type="term" value="F:microtubule binding"/>
    <property type="evidence" value="ECO:0007669"/>
    <property type="project" value="TreeGrafter"/>
</dbReference>
<dbReference type="RefSeq" id="XP_034244235.1">
    <property type="nucleotide sequence ID" value="XM_034388344.1"/>
</dbReference>
<evidence type="ECO:0000256" key="2">
    <source>
        <dbReference type="SAM" id="Phobius"/>
    </source>
</evidence>
<dbReference type="OrthoDB" id="10009287at2759"/>
<evidence type="ECO:0000313" key="3">
    <source>
        <dbReference type="Proteomes" id="UP000515158"/>
    </source>
</evidence>
<sequence>MISSIVSRLVILVFGTLYPAYASYKAVRTKDVREYVKWMMYWIVFALFTCAETFTDVLLSFWFPFYYEMKIIVVLWLLSPATRGSSILYRKFVHPTLKKKEQEIDEAINHAKAQGYRTILQLGARGVDYARYVIMQTAIKGGGGLMNQLRKSYSLSDLTDQHDGPKYRAIGLGSLQEEHDIVDHHGDPQYMRRSYMHPAHRSGSVPSPMEMYFSEVDLDLRKRSREERQAAIGLPLSLEDVSSGYSSADHLFSSSQGNSPTSDHTVEDILLRSSSIGSTHTKSRKPLYGGMSSNKSSEGIGSLVGTDELDFSLDASGSPSPPASLLSQSMLSELRNLLSSRKGDINRLLTSQTPSGNFAYAKISDSIVTKLTPLRQPLNENIKRKKLVPFERKPSPLSFLPTTPQSSGRSDIPSTANVATDDVQDSKEPSGRAGRYRKLRAPGPPSKHTSDSESMSDAEHGTVLRARMSLVSSKKMSGSVNILVESNAGKSAVEHGTKPTSIVLIRRKAGLGNLLAPSSLLRKRVAKYNHSLSMPNLNTTSQFFRPHASPNCS</sequence>
<feature type="region of interest" description="Disordered" evidence="1">
    <location>
        <begin position="272"/>
        <end position="300"/>
    </location>
</feature>
<gene>
    <name evidence="4" type="primary">LOC117646951</name>
</gene>
<feature type="region of interest" description="Disordered" evidence="1">
    <location>
        <begin position="385"/>
        <end position="459"/>
    </location>
</feature>
<dbReference type="AlphaFoldDB" id="A0A6P8Z2J3"/>
<protein>
    <submittedName>
        <fullName evidence="4">Uncharacterized protein LOC117646951 isoform X2</fullName>
    </submittedName>
</protein>
<dbReference type="PANTHER" id="PTHR12300">
    <property type="entry name" value="HVA22-LIKE PROTEINS"/>
    <property type="match status" value="1"/>
</dbReference>
<keyword evidence="2" id="KW-0812">Transmembrane</keyword>
<feature type="compositionally biased region" description="Polar residues" evidence="1">
    <location>
        <begin position="400"/>
        <end position="418"/>
    </location>
</feature>
<dbReference type="InParanoid" id="A0A6P8Z2J3"/>
<dbReference type="GO" id="GO:0005789">
    <property type="term" value="C:endoplasmic reticulum membrane"/>
    <property type="evidence" value="ECO:0007669"/>
    <property type="project" value="TreeGrafter"/>
</dbReference>
<dbReference type="Pfam" id="PF03134">
    <property type="entry name" value="TB2_DP1_HVA22"/>
    <property type="match status" value="1"/>
</dbReference>
<dbReference type="Proteomes" id="UP000515158">
    <property type="component" value="Unplaced"/>
</dbReference>
<dbReference type="GO" id="GO:0005881">
    <property type="term" value="C:cytoplasmic microtubule"/>
    <property type="evidence" value="ECO:0007669"/>
    <property type="project" value="TreeGrafter"/>
</dbReference>
<evidence type="ECO:0000256" key="1">
    <source>
        <dbReference type="SAM" id="MobiDB-lite"/>
    </source>
</evidence>
<dbReference type="GO" id="GO:0071786">
    <property type="term" value="P:endoplasmic reticulum tubular network organization"/>
    <property type="evidence" value="ECO:0007669"/>
    <property type="project" value="TreeGrafter"/>
</dbReference>
<proteinExistence type="predicted"/>
<organism evidence="4">
    <name type="scientific">Thrips palmi</name>
    <name type="common">Melon thrips</name>
    <dbReference type="NCBI Taxonomy" id="161013"/>
    <lineage>
        <taxon>Eukaryota</taxon>
        <taxon>Metazoa</taxon>
        <taxon>Ecdysozoa</taxon>
        <taxon>Arthropoda</taxon>
        <taxon>Hexapoda</taxon>
        <taxon>Insecta</taxon>
        <taxon>Pterygota</taxon>
        <taxon>Neoptera</taxon>
        <taxon>Paraneoptera</taxon>
        <taxon>Thysanoptera</taxon>
        <taxon>Terebrantia</taxon>
        <taxon>Thripoidea</taxon>
        <taxon>Thripidae</taxon>
        <taxon>Thrips</taxon>
    </lineage>
</organism>
<accession>A0A6P8Z2J3</accession>
<feature type="transmembrane region" description="Helical" evidence="2">
    <location>
        <begin position="38"/>
        <end position="59"/>
    </location>
</feature>
<dbReference type="PANTHER" id="PTHR12300:SF117">
    <property type="entry name" value="LP05237P-RELATED"/>
    <property type="match status" value="1"/>
</dbReference>
<evidence type="ECO:0000313" key="4">
    <source>
        <dbReference type="RefSeq" id="XP_034244235.1"/>
    </source>
</evidence>
<name>A0A6P8Z2J3_THRPL</name>
<dbReference type="GO" id="GO:0071782">
    <property type="term" value="C:endoplasmic reticulum tubular network"/>
    <property type="evidence" value="ECO:0007669"/>
    <property type="project" value="TreeGrafter"/>
</dbReference>
<dbReference type="InterPro" id="IPR004345">
    <property type="entry name" value="TB2_DP1_HVA22"/>
</dbReference>
<keyword evidence="3" id="KW-1185">Reference proteome</keyword>
<reference evidence="4" key="1">
    <citation type="submission" date="2025-08" db="UniProtKB">
        <authorList>
            <consortium name="RefSeq"/>
        </authorList>
    </citation>
    <scope>IDENTIFICATION</scope>
    <source>
        <tissue evidence="4">Total insect</tissue>
    </source>
</reference>